<feature type="transmembrane region" description="Helical" evidence="1">
    <location>
        <begin position="32"/>
        <end position="59"/>
    </location>
</feature>
<dbReference type="AlphaFoldDB" id="A0A1I3J5Y5"/>
<name>A0A1I3J5Y5_9FLAO</name>
<sequence length="324" mass="37713">MIQFYQKRDFGQLISDTFQFFKEHGKNYFKNYLALNGTLLLLLVVLYVVVYKSIFAQIFSGNTEGQSYYFEQYFQENAGIMIILGLLFLLLGLTCVFLIYTFPVLYLKRLTETGDKNITTNQLLGDFKKHIWKFIKFVLGMFFIMLPITGILMTISFFLMFIIIGFFLLLLLFPTLFNVVNFTLFHYFNTNCGFFASLKYGFISQFKYSNKRLKTPFWKYWGSNVIMFFIVQIASSIILIIPMVLMGVSVLTVPQKNGAEAMGNFFSSGLGILFFIFYAISILCTFVLMNLNYVNAGLMYYDSRLDLHRKEDFTEIESIGLHEI</sequence>
<dbReference type="STRING" id="1125876.SAMN05443292_2948"/>
<accession>A0A1I3J5Y5</accession>
<keyword evidence="1" id="KW-1133">Transmembrane helix</keyword>
<evidence type="ECO:0000313" key="2">
    <source>
        <dbReference type="EMBL" id="SFI55593.1"/>
    </source>
</evidence>
<evidence type="ECO:0000313" key="3">
    <source>
        <dbReference type="Proteomes" id="UP000198931"/>
    </source>
</evidence>
<feature type="transmembrane region" description="Helical" evidence="1">
    <location>
        <begin position="139"/>
        <end position="172"/>
    </location>
</feature>
<keyword evidence="3" id="KW-1185">Reference proteome</keyword>
<gene>
    <name evidence="2" type="ORF">SAMN05443292_2948</name>
</gene>
<feature type="transmembrane region" description="Helical" evidence="1">
    <location>
        <begin position="265"/>
        <end position="289"/>
    </location>
</feature>
<proteinExistence type="predicted"/>
<keyword evidence="1" id="KW-0472">Membrane</keyword>
<evidence type="ECO:0008006" key="4">
    <source>
        <dbReference type="Google" id="ProtNLM"/>
    </source>
</evidence>
<feature type="transmembrane region" description="Helical" evidence="1">
    <location>
        <begin position="79"/>
        <end position="107"/>
    </location>
</feature>
<organism evidence="2 3">
    <name type="scientific">Halpernia frigidisoli</name>
    <dbReference type="NCBI Taxonomy" id="1125876"/>
    <lineage>
        <taxon>Bacteria</taxon>
        <taxon>Pseudomonadati</taxon>
        <taxon>Bacteroidota</taxon>
        <taxon>Flavobacteriia</taxon>
        <taxon>Flavobacteriales</taxon>
        <taxon>Weeksellaceae</taxon>
        <taxon>Chryseobacterium group</taxon>
        <taxon>Halpernia</taxon>
    </lineage>
</organism>
<dbReference type="OrthoDB" id="1149172at2"/>
<dbReference type="EMBL" id="FOQT01000005">
    <property type="protein sequence ID" value="SFI55593.1"/>
    <property type="molecule type" value="Genomic_DNA"/>
</dbReference>
<protein>
    <recommendedName>
        <fullName evidence="4">DUF4013 domain-containing protein</fullName>
    </recommendedName>
</protein>
<dbReference type="RefSeq" id="WP_090082605.1">
    <property type="nucleotide sequence ID" value="NZ_FOQT01000005.1"/>
</dbReference>
<dbReference type="Proteomes" id="UP000198931">
    <property type="component" value="Unassembled WGS sequence"/>
</dbReference>
<reference evidence="2 3" key="1">
    <citation type="submission" date="2016-10" db="EMBL/GenBank/DDBJ databases">
        <authorList>
            <person name="de Groot N.N."/>
        </authorList>
    </citation>
    <scope>NUCLEOTIDE SEQUENCE [LARGE SCALE GENOMIC DNA]</scope>
    <source>
        <strain evidence="2 3">DSM 26000</strain>
    </source>
</reference>
<evidence type="ECO:0000256" key="1">
    <source>
        <dbReference type="SAM" id="Phobius"/>
    </source>
</evidence>
<feature type="transmembrane region" description="Helical" evidence="1">
    <location>
        <begin position="224"/>
        <end position="245"/>
    </location>
</feature>
<keyword evidence="1" id="KW-0812">Transmembrane</keyword>